<protein>
    <submittedName>
        <fullName evidence="2">Voltage-dependent calcium channel subunit alpha-2/Delta-3</fullName>
    </submittedName>
</protein>
<evidence type="ECO:0000259" key="1">
    <source>
        <dbReference type="Pfam" id="PF08473"/>
    </source>
</evidence>
<feature type="domain" description="Voltage-dependent calcium channel alpha-2/delta subunit conserved region" evidence="1">
    <location>
        <begin position="7"/>
        <end position="214"/>
    </location>
</feature>
<sequence length="399" mass="45462">HFSEANLNAIDQTWYKRAVDQYSVEPDSFVYSVPFSTGTGITNESVVTASHAIFVEKGGYKAPAAVVGLQYKNSAFRETFFNITSGCTGGVQCRRTCSSGDLSCYVVDNHGYIVISKEERDTGRFFGEIDWLVMDSLIHYGVFKRVRIYDYQAVCKDMQGHRSAANFILTPLRYMKWFVQWMVGRATWLILQTQIAHLMNPDWAWAMEQEQADYHYEDNDESPGPTPTGGEFMADGDISIIVHDEAVTMDNAYANKTRPRPCDQQADLYVLQPEKLFKGDKPDSVKGKQNCNSNNLGARQCERHYSTHKIPHSNLLLLVIDTTCRCETQKQKIEMEEVRVNESLFCERPQENLYRLRPSVCLSYHPEEEEIKQCGKGSLQLPSLLLMTTTMIYSILKAI</sequence>
<feature type="domain" description="Voltage-dependent calcium channel alpha-2/delta subunit conserved region" evidence="1">
    <location>
        <begin position="290"/>
        <end position="371"/>
    </location>
</feature>
<evidence type="ECO:0000313" key="2">
    <source>
        <dbReference type="EMBL" id="KZS10389.1"/>
    </source>
</evidence>
<keyword evidence="3" id="KW-1185">Reference proteome</keyword>
<dbReference type="PANTHER" id="PTHR10166">
    <property type="entry name" value="VOLTAGE-DEPENDENT CALCIUM CHANNEL SUBUNIT ALPHA-2/DELTA-RELATED"/>
    <property type="match status" value="1"/>
</dbReference>
<evidence type="ECO:0000313" key="3">
    <source>
        <dbReference type="Proteomes" id="UP000076858"/>
    </source>
</evidence>
<dbReference type="InterPro" id="IPR051173">
    <property type="entry name" value="Ca_channel_alpha-2/delta"/>
</dbReference>
<dbReference type="Pfam" id="PF08473">
    <property type="entry name" value="VGCC_alpha2"/>
    <property type="match status" value="2"/>
</dbReference>
<reference evidence="2 3" key="1">
    <citation type="submission" date="2016-03" db="EMBL/GenBank/DDBJ databases">
        <title>EvidentialGene: Evidence-directed Construction of Genes on Genomes.</title>
        <authorList>
            <person name="Gilbert D.G."/>
            <person name="Choi J.-H."/>
            <person name="Mockaitis K."/>
            <person name="Colbourne J."/>
            <person name="Pfrender M."/>
        </authorList>
    </citation>
    <scope>NUCLEOTIDE SEQUENCE [LARGE SCALE GENOMIC DNA]</scope>
    <source>
        <strain evidence="2 3">Xinb3</strain>
        <tissue evidence="2">Complete organism</tissue>
    </source>
</reference>
<dbReference type="PANTHER" id="PTHR10166:SF37">
    <property type="entry name" value="STOLID, ISOFORM H"/>
    <property type="match status" value="1"/>
</dbReference>
<name>A0A164TE19_9CRUS</name>
<dbReference type="GO" id="GO:0005891">
    <property type="term" value="C:voltage-gated calcium channel complex"/>
    <property type="evidence" value="ECO:0007669"/>
    <property type="project" value="TreeGrafter"/>
</dbReference>
<dbReference type="EMBL" id="LRGB01001819">
    <property type="protein sequence ID" value="KZS10389.1"/>
    <property type="molecule type" value="Genomic_DNA"/>
</dbReference>
<organism evidence="2 3">
    <name type="scientific">Daphnia magna</name>
    <dbReference type="NCBI Taxonomy" id="35525"/>
    <lineage>
        <taxon>Eukaryota</taxon>
        <taxon>Metazoa</taxon>
        <taxon>Ecdysozoa</taxon>
        <taxon>Arthropoda</taxon>
        <taxon>Crustacea</taxon>
        <taxon>Branchiopoda</taxon>
        <taxon>Diplostraca</taxon>
        <taxon>Cladocera</taxon>
        <taxon>Anomopoda</taxon>
        <taxon>Daphniidae</taxon>
        <taxon>Daphnia</taxon>
    </lineage>
</organism>
<dbReference type="STRING" id="35525.A0A164TE19"/>
<dbReference type="InterPro" id="IPR013680">
    <property type="entry name" value="VDCC_a2/dsu"/>
</dbReference>
<feature type="non-terminal residue" evidence="2">
    <location>
        <position position="1"/>
    </location>
</feature>
<dbReference type="Proteomes" id="UP000076858">
    <property type="component" value="Unassembled WGS sequence"/>
</dbReference>
<dbReference type="OrthoDB" id="10054666at2759"/>
<dbReference type="GO" id="GO:0005245">
    <property type="term" value="F:voltage-gated calcium channel activity"/>
    <property type="evidence" value="ECO:0007669"/>
    <property type="project" value="TreeGrafter"/>
</dbReference>
<gene>
    <name evidence="2" type="ORF">APZ42_025156</name>
</gene>
<proteinExistence type="predicted"/>
<comment type="caution">
    <text evidence="2">The sequence shown here is derived from an EMBL/GenBank/DDBJ whole genome shotgun (WGS) entry which is preliminary data.</text>
</comment>
<accession>A0A164TE19</accession>
<dbReference type="AlphaFoldDB" id="A0A164TE19"/>